<dbReference type="Proteomes" id="UP000248852">
    <property type="component" value="Segment"/>
</dbReference>
<reference evidence="2" key="1">
    <citation type="journal article" date="2018" name="Nat. Commun.">
        <title>Diversity and evolution of the emerging Pandoraviridae family.</title>
        <authorList>
            <person name="Legendre M."/>
            <person name="Fabre E."/>
            <person name="Poirot O."/>
            <person name="Jeudy S."/>
            <person name="Lartigue A."/>
            <person name="Alempic J.M."/>
            <person name="Beucher L."/>
            <person name="Philippe N."/>
            <person name="Bertaux L."/>
            <person name="Christo-Foroux E."/>
            <person name="Labadie K."/>
            <person name="Coute Y."/>
            <person name="Abergel C."/>
            <person name="Claverie J.M."/>
        </authorList>
    </citation>
    <scope>NUCLEOTIDE SEQUENCE [LARGE SCALE GENOMIC DNA]</scope>
    <source>
        <strain evidence="2">Quercus</strain>
    </source>
</reference>
<dbReference type="EMBL" id="MG011689">
    <property type="protein sequence ID" value="AVK75047.1"/>
    <property type="molecule type" value="Genomic_DNA"/>
</dbReference>
<evidence type="ECO:0000313" key="2">
    <source>
        <dbReference type="EMBL" id="AVK75047.1"/>
    </source>
</evidence>
<gene>
    <name evidence="2" type="ORF">pqer_cds_625</name>
</gene>
<proteinExistence type="predicted"/>
<dbReference type="Pfam" id="PF19185">
    <property type="entry name" value="DUF5867"/>
    <property type="match status" value="1"/>
</dbReference>
<dbReference type="InterPro" id="IPR043841">
    <property type="entry name" value="DUF5867"/>
</dbReference>
<sequence length="749" mass="80627">MASSSMDALDTATRLAGPTNGASENGFVDISYGTLDRLMARMAHAKSSQSLPNPLALGGVWWQRKPFSALVERDTNLSWSLPLCLQRAHRIVRAAEKLFCLGTADGPPPPSSVPLKLVYALDDMRSTMHLNGTLADAAAAGDDVAMNHCLDIATRMASLARAYGGLVDEILERDALRPVSAWLLQAIGALKHARESPLYREARIVAKLAGTDAWLPPLTIACVAGETCSAALLYCARIQAGRAFAQGLCIDMSACDLPRSHSLPLNGRDDSIWVDTLVLVAFARGVGGGRSSAVSVDACADLHRGTMPTLVRGHKSAMDTLNWHSRLNVNRDIIDTVAERLAHALDGHRGTTRDVIAYVLASLVATRWASAGPILPPKKMTAATLKIASILGDLGDHSHAAVLDGLDIGGAEVQHVSRPCPPVALERFRQSDLLTRLWDHHPFLLVKVLSHVDACDIGSVALASSIHYARIIKALQEDDRKSPRRLSNGVALAGSLWLRQRHDGHPCDPEAEWITPSFDHGPLPGLRPLLFLCRRMPLLMSLPQSDQTEIEAALAMACALGCGAAMTRCGRRLHDIPKLDEPDPFIYDGPPCGAMALLQCSLLDPHDLARHAGLYGSPMLMRVAYTAWPRVVSTGEANIRLMDKTHARLIGGLMDSVVDGIKKGLGRLDGPHADLFLVGLPALVEVICGLLLAVRRDVDAHGPLPHRRAKLAKKLRDAGFAILAPGTRLAMPDARTRLALALFETANRI</sequence>
<organism evidence="2">
    <name type="scientific">Pandoravirus quercus</name>
    <dbReference type="NCBI Taxonomy" id="2107709"/>
    <lineage>
        <taxon>Viruses</taxon>
        <taxon>Pandoravirus</taxon>
    </lineage>
</organism>
<evidence type="ECO:0000259" key="1">
    <source>
        <dbReference type="Pfam" id="PF19185"/>
    </source>
</evidence>
<protein>
    <recommendedName>
        <fullName evidence="1">DUF5867 domain-containing protein</fullName>
    </recommendedName>
</protein>
<dbReference type="KEGG" id="vg:36844188"/>
<accession>A0A2U7U9C3</accession>
<dbReference type="GeneID" id="36844188"/>
<feature type="domain" description="DUF5867" evidence="1">
    <location>
        <begin position="329"/>
        <end position="537"/>
    </location>
</feature>
<dbReference type="RefSeq" id="YP_009483316.1">
    <property type="nucleotide sequence ID" value="NC_037667.1"/>
</dbReference>
<name>A0A2U7U9C3_9VIRU</name>